<evidence type="ECO:0000256" key="1">
    <source>
        <dbReference type="SAM" id="SignalP"/>
    </source>
</evidence>
<name>A0A9R1W2D9_LACSA</name>
<sequence>MTHYVTLTLIPIHIKLLALSCRLSNSLVSFIHVHLICIQLTSHGRDWLEEALTAQLQPQDHELSSSSPYLGLPLMRVVNISRCSLRFMLISIY</sequence>
<keyword evidence="3" id="KW-1185">Reference proteome</keyword>
<feature type="chain" id="PRO_5040504868" evidence="1">
    <location>
        <begin position="19"/>
        <end position="93"/>
    </location>
</feature>
<keyword evidence="1" id="KW-0732">Signal</keyword>
<dbReference type="Proteomes" id="UP000235145">
    <property type="component" value="Unassembled WGS sequence"/>
</dbReference>
<comment type="caution">
    <text evidence="2">The sequence shown here is derived from an EMBL/GenBank/DDBJ whole genome shotgun (WGS) entry which is preliminary data.</text>
</comment>
<reference evidence="2 3" key="1">
    <citation type="journal article" date="2017" name="Nat. Commun.">
        <title>Genome assembly with in vitro proximity ligation data and whole-genome triplication in lettuce.</title>
        <authorList>
            <person name="Reyes-Chin-Wo S."/>
            <person name="Wang Z."/>
            <person name="Yang X."/>
            <person name="Kozik A."/>
            <person name="Arikit S."/>
            <person name="Song C."/>
            <person name="Xia L."/>
            <person name="Froenicke L."/>
            <person name="Lavelle D.O."/>
            <person name="Truco M.J."/>
            <person name="Xia R."/>
            <person name="Zhu S."/>
            <person name="Xu C."/>
            <person name="Xu H."/>
            <person name="Xu X."/>
            <person name="Cox K."/>
            <person name="Korf I."/>
            <person name="Meyers B.C."/>
            <person name="Michelmore R.W."/>
        </authorList>
    </citation>
    <scope>NUCLEOTIDE SEQUENCE [LARGE SCALE GENOMIC DNA]</scope>
    <source>
        <strain evidence="3">cv. Salinas</strain>
        <tissue evidence="2">Seedlings</tissue>
    </source>
</reference>
<dbReference type="EMBL" id="NBSK02000003">
    <property type="protein sequence ID" value="KAJ0218512.1"/>
    <property type="molecule type" value="Genomic_DNA"/>
</dbReference>
<dbReference type="AlphaFoldDB" id="A0A9R1W2D9"/>
<evidence type="ECO:0000313" key="3">
    <source>
        <dbReference type="Proteomes" id="UP000235145"/>
    </source>
</evidence>
<gene>
    <name evidence="2" type="ORF">LSAT_V11C300133170</name>
</gene>
<organism evidence="2 3">
    <name type="scientific">Lactuca sativa</name>
    <name type="common">Garden lettuce</name>
    <dbReference type="NCBI Taxonomy" id="4236"/>
    <lineage>
        <taxon>Eukaryota</taxon>
        <taxon>Viridiplantae</taxon>
        <taxon>Streptophyta</taxon>
        <taxon>Embryophyta</taxon>
        <taxon>Tracheophyta</taxon>
        <taxon>Spermatophyta</taxon>
        <taxon>Magnoliopsida</taxon>
        <taxon>eudicotyledons</taxon>
        <taxon>Gunneridae</taxon>
        <taxon>Pentapetalae</taxon>
        <taxon>asterids</taxon>
        <taxon>campanulids</taxon>
        <taxon>Asterales</taxon>
        <taxon>Asteraceae</taxon>
        <taxon>Cichorioideae</taxon>
        <taxon>Cichorieae</taxon>
        <taxon>Lactucinae</taxon>
        <taxon>Lactuca</taxon>
    </lineage>
</organism>
<evidence type="ECO:0000313" key="2">
    <source>
        <dbReference type="EMBL" id="KAJ0218512.1"/>
    </source>
</evidence>
<accession>A0A9R1W2D9</accession>
<protein>
    <submittedName>
        <fullName evidence="2">Uncharacterized protein</fullName>
    </submittedName>
</protein>
<feature type="signal peptide" evidence="1">
    <location>
        <begin position="1"/>
        <end position="18"/>
    </location>
</feature>
<proteinExistence type="predicted"/>